<keyword evidence="1" id="KW-0282">Flagellum</keyword>
<comment type="caution">
    <text evidence="1">The sequence shown here is derived from an EMBL/GenBank/DDBJ whole genome shotgun (WGS) entry which is preliminary data.</text>
</comment>
<dbReference type="Proteomes" id="UP000553766">
    <property type="component" value="Unassembled WGS sequence"/>
</dbReference>
<reference evidence="1 2" key="1">
    <citation type="submission" date="2020-08" db="EMBL/GenBank/DDBJ databases">
        <title>Genomic Encyclopedia of Type Strains, Phase IV (KMG-IV): sequencing the most valuable type-strain genomes for metagenomic binning, comparative biology and taxonomic classification.</title>
        <authorList>
            <person name="Goeker M."/>
        </authorList>
    </citation>
    <scope>NUCLEOTIDE SEQUENCE [LARGE SCALE GENOMIC DNA]</scope>
    <source>
        <strain evidence="1 2">DSM 103377</strain>
    </source>
</reference>
<keyword evidence="2" id="KW-1185">Reference proteome</keyword>
<proteinExistence type="predicted"/>
<dbReference type="AlphaFoldDB" id="A0A840X463"/>
<name>A0A840X463_9RHOB</name>
<evidence type="ECO:0000313" key="2">
    <source>
        <dbReference type="Proteomes" id="UP000553766"/>
    </source>
</evidence>
<dbReference type="EMBL" id="JACIJS010000007">
    <property type="protein sequence ID" value="MBB5516596.1"/>
    <property type="molecule type" value="Genomic_DNA"/>
</dbReference>
<keyword evidence="1" id="KW-0966">Cell projection</keyword>
<protein>
    <submittedName>
        <fullName evidence="1">Flagellar biosynthesis/type III secretory pathway protein FliH</fullName>
    </submittedName>
</protein>
<organism evidence="1 2">
    <name type="scientific">Rubricella aquisinus</name>
    <dbReference type="NCBI Taxonomy" id="2028108"/>
    <lineage>
        <taxon>Bacteria</taxon>
        <taxon>Pseudomonadati</taxon>
        <taxon>Pseudomonadota</taxon>
        <taxon>Alphaproteobacteria</taxon>
        <taxon>Rhodobacterales</taxon>
        <taxon>Paracoccaceae</taxon>
        <taxon>Rubricella</taxon>
    </lineage>
</organism>
<sequence>MTVTRLRLEEFSPSFRAVETPKEETPVLTLQEQLKAARDAGYAEGFQAGVARAEEAYASKERKLDAAIQETISDGLFTRAEAESAILAQIAPLCDAIARAILPEVARNGFARLLTDEITAALARTPSPVPTLFLHPDNSPALRAAFARADLTIGIRDDPALGPLEARFEQGDAQTRIDLTAAIAAIETACRSYFETLVPMTEDQIHDRDRPADRSEAG</sequence>
<keyword evidence="1" id="KW-0969">Cilium</keyword>
<evidence type="ECO:0000313" key="1">
    <source>
        <dbReference type="EMBL" id="MBB5516596.1"/>
    </source>
</evidence>
<accession>A0A840X463</accession>
<gene>
    <name evidence="1" type="ORF">FHS89_002627</name>
</gene>
<dbReference type="RefSeq" id="WP_184012344.1">
    <property type="nucleotide sequence ID" value="NZ_JACIJS010000007.1"/>
</dbReference>